<evidence type="ECO:0000256" key="11">
    <source>
        <dbReference type="RuleBase" id="RU004227"/>
    </source>
</evidence>
<dbReference type="InterPro" id="IPR038454">
    <property type="entry name" value="DnaA_N_sf"/>
</dbReference>
<dbReference type="InterPro" id="IPR013317">
    <property type="entry name" value="DnaA_dom"/>
</dbReference>
<evidence type="ECO:0000313" key="15">
    <source>
        <dbReference type="Proteomes" id="UP000515819"/>
    </source>
</evidence>
<evidence type="ECO:0000259" key="13">
    <source>
        <dbReference type="SMART" id="SM00760"/>
    </source>
</evidence>
<dbReference type="GO" id="GO:0005524">
    <property type="term" value="F:ATP binding"/>
    <property type="evidence" value="ECO:0007669"/>
    <property type="project" value="UniProtKB-UniRule"/>
</dbReference>
<dbReference type="CDD" id="cd00009">
    <property type="entry name" value="AAA"/>
    <property type="match status" value="1"/>
</dbReference>
<evidence type="ECO:0000256" key="8">
    <source>
        <dbReference type="HAMAP-Rule" id="MF_00377"/>
    </source>
</evidence>
<gene>
    <name evidence="8 14" type="primary">dnaA</name>
    <name evidence="14" type="ORF">H9Q76_00410</name>
</gene>
<keyword evidence="15" id="KW-1185">Reference proteome</keyword>
<evidence type="ECO:0000256" key="7">
    <source>
        <dbReference type="ARBA" id="ARBA00023125"/>
    </source>
</evidence>
<dbReference type="SUPFAM" id="SSF48295">
    <property type="entry name" value="TrpR-like"/>
    <property type="match status" value="1"/>
</dbReference>
<dbReference type="GO" id="GO:0005886">
    <property type="term" value="C:plasma membrane"/>
    <property type="evidence" value="ECO:0007669"/>
    <property type="project" value="TreeGrafter"/>
</dbReference>
<dbReference type="InterPro" id="IPR020591">
    <property type="entry name" value="Chromosome_initiator_DnaA-like"/>
</dbReference>
<dbReference type="SMART" id="SM00382">
    <property type="entry name" value="AAA"/>
    <property type="match status" value="1"/>
</dbReference>
<proteinExistence type="inferred from homology"/>
<dbReference type="InterPro" id="IPR013159">
    <property type="entry name" value="DnaA_C"/>
</dbReference>
<evidence type="ECO:0000259" key="12">
    <source>
        <dbReference type="SMART" id="SM00382"/>
    </source>
</evidence>
<dbReference type="SUPFAM" id="SSF52540">
    <property type="entry name" value="P-loop containing nucleoside triphosphate hydrolases"/>
    <property type="match status" value="1"/>
</dbReference>
<dbReference type="Gene3D" id="1.10.8.60">
    <property type="match status" value="1"/>
</dbReference>
<keyword evidence="5 8" id="KW-0067">ATP-binding</keyword>
<evidence type="ECO:0000256" key="5">
    <source>
        <dbReference type="ARBA" id="ARBA00022840"/>
    </source>
</evidence>
<dbReference type="Pfam" id="PF08299">
    <property type="entry name" value="Bac_DnaA_C"/>
    <property type="match status" value="1"/>
</dbReference>
<sequence length="459" mass="52987">MKELIESKWEEILSLLETEYDISSIMINTWIRSLKIYEVKNNTVYFYVDEKLGENALKFLKRKEFDIFLLSSIRETLNDSTIDIVIDEKKNLIESDEEARKESVQKSDSYKEAVSRSNLNPKYTFDTFIVGEGNRHAHATCLAVADLPGQDNFNPLFLYGNSGLGKTHLMQSIAHYILQKDDKTKVLYVPSETFTHEIIDAIKNHTTNEFREKYRNVDVLLIDDIQFIIKKESTQTEFFNTFNELYNNKKQIILSSDQPPKELQSLNERIRSRFECGIPIDIHEPDYETRMAILKTKAEMDHLNDIPEEVFQYIAENVTNNIRELEGALHKIGIFSKLMKEEVTLETAKESLKDLINKEKNETITGETILKTVSEHMNISPDDIRSKKRSQDIATARQVVMYLCRKLTVMSLQSAGNIVGGRDHTTVINGINRVEAKRKEDPAFNNTIETIIKKLDTNA</sequence>
<feature type="binding site" evidence="8">
    <location>
        <position position="166"/>
    </location>
    <ligand>
        <name>ATP</name>
        <dbReference type="ChEBI" id="CHEBI:30616"/>
    </ligand>
</feature>
<keyword evidence="2 8" id="KW-0963">Cytoplasm</keyword>
<accession>A0A7G9FMN0</accession>
<dbReference type="InterPro" id="IPR001957">
    <property type="entry name" value="Chromosome_initiator_DnaA"/>
</dbReference>
<dbReference type="RefSeq" id="WP_021984099.1">
    <property type="nucleotide sequence ID" value="NZ_CP060632.1"/>
</dbReference>
<comment type="caution">
    <text evidence="8">Lacks conserved residue(s) required for the propagation of feature annotation.</text>
</comment>
<dbReference type="EMBL" id="CP060632">
    <property type="protein sequence ID" value="QNL99811.1"/>
    <property type="molecule type" value="Genomic_DNA"/>
</dbReference>
<comment type="domain">
    <text evidence="8">Domain I is involved in oligomerization and binding regulators, domain II is flexibile and of varying length in different bacteria, domain III forms the AAA+ region, while domain IV binds dsDNA.</text>
</comment>
<feature type="region of interest" description="Domain I, interacts with DnaA modulators" evidence="8">
    <location>
        <begin position="1"/>
        <end position="95"/>
    </location>
</feature>
<feature type="region of interest" description="Domain IV, binds dsDNA" evidence="8">
    <location>
        <begin position="337"/>
        <end position="459"/>
    </location>
</feature>
<dbReference type="Pfam" id="PF00308">
    <property type="entry name" value="Bac_DnaA"/>
    <property type="match status" value="1"/>
</dbReference>
<dbReference type="GO" id="GO:0003688">
    <property type="term" value="F:DNA replication origin binding"/>
    <property type="evidence" value="ECO:0007669"/>
    <property type="project" value="UniProtKB-UniRule"/>
</dbReference>
<evidence type="ECO:0000256" key="2">
    <source>
        <dbReference type="ARBA" id="ARBA00022490"/>
    </source>
</evidence>
<feature type="binding site" evidence="8">
    <location>
        <position position="163"/>
    </location>
    <ligand>
        <name>ATP</name>
        <dbReference type="ChEBI" id="CHEBI:30616"/>
    </ligand>
</feature>
<feature type="binding site" evidence="8">
    <location>
        <position position="165"/>
    </location>
    <ligand>
        <name>ATP</name>
        <dbReference type="ChEBI" id="CHEBI:30616"/>
    </ligand>
</feature>
<comment type="similarity">
    <text evidence="1 8 11">Belongs to the DnaA family.</text>
</comment>
<keyword evidence="3 8" id="KW-0235">DNA replication</keyword>
<feature type="domain" description="Chromosomal replication initiator DnaA C-terminal" evidence="13">
    <location>
        <begin position="365"/>
        <end position="434"/>
    </location>
</feature>
<evidence type="ECO:0000256" key="1">
    <source>
        <dbReference type="ARBA" id="ARBA00006583"/>
    </source>
</evidence>
<reference evidence="14 15" key="1">
    <citation type="submission" date="2020-08" db="EMBL/GenBank/DDBJ databases">
        <authorList>
            <person name="Liu C."/>
            <person name="Sun Q."/>
        </authorList>
    </citation>
    <scope>NUCLEOTIDE SEQUENCE [LARGE SCALE GENOMIC DNA]</scope>
    <source>
        <strain evidence="14 15">NSJ-4</strain>
    </source>
</reference>
<dbReference type="InterPro" id="IPR003593">
    <property type="entry name" value="AAA+_ATPase"/>
</dbReference>
<evidence type="ECO:0000256" key="4">
    <source>
        <dbReference type="ARBA" id="ARBA00022741"/>
    </source>
</evidence>
<dbReference type="NCBIfam" id="TIGR00362">
    <property type="entry name" value="DnaA"/>
    <property type="match status" value="1"/>
</dbReference>
<feature type="binding site" evidence="8">
    <location>
        <position position="167"/>
    </location>
    <ligand>
        <name>ATP</name>
        <dbReference type="ChEBI" id="CHEBI:30616"/>
    </ligand>
</feature>
<keyword evidence="6 8" id="KW-0446">Lipid-binding</keyword>
<dbReference type="Gene3D" id="1.10.1750.10">
    <property type="match status" value="1"/>
</dbReference>
<comment type="subcellular location">
    <subcellularLocation>
        <location evidence="8">Cytoplasm</location>
    </subcellularLocation>
</comment>
<name>A0A7G9FMN0_9FIRM</name>
<dbReference type="PANTHER" id="PTHR30050">
    <property type="entry name" value="CHROMOSOMAL REPLICATION INITIATOR PROTEIN DNAA"/>
    <property type="match status" value="1"/>
</dbReference>
<dbReference type="GO" id="GO:0008289">
    <property type="term" value="F:lipid binding"/>
    <property type="evidence" value="ECO:0007669"/>
    <property type="project" value="UniProtKB-KW"/>
</dbReference>
<dbReference type="GO" id="GO:0005737">
    <property type="term" value="C:cytoplasm"/>
    <property type="evidence" value="ECO:0007669"/>
    <property type="project" value="UniProtKB-SubCell"/>
</dbReference>
<dbReference type="PANTHER" id="PTHR30050:SF2">
    <property type="entry name" value="CHROMOSOMAL REPLICATION INITIATOR PROTEIN DNAA"/>
    <property type="match status" value="1"/>
</dbReference>
<dbReference type="GO" id="GO:0006275">
    <property type="term" value="P:regulation of DNA replication"/>
    <property type="evidence" value="ECO:0007669"/>
    <property type="project" value="UniProtKB-UniRule"/>
</dbReference>
<evidence type="ECO:0000313" key="14">
    <source>
        <dbReference type="EMBL" id="QNL99811.1"/>
    </source>
</evidence>
<organism evidence="14 15">
    <name type="scientific">Wujia chipingensis</name>
    <dbReference type="NCBI Taxonomy" id="2763670"/>
    <lineage>
        <taxon>Bacteria</taxon>
        <taxon>Bacillati</taxon>
        <taxon>Bacillota</taxon>
        <taxon>Clostridia</taxon>
        <taxon>Lachnospirales</taxon>
        <taxon>Lachnospiraceae</taxon>
        <taxon>Wujia</taxon>
    </lineage>
</organism>
<dbReference type="AlphaFoldDB" id="A0A7G9FMN0"/>
<dbReference type="FunFam" id="3.40.50.300:FF:000668">
    <property type="entry name" value="Chromosomal replication initiator protein DnaA"/>
    <property type="match status" value="1"/>
</dbReference>
<evidence type="ECO:0000256" key="10">
    <source>
        <dbReference type="RuleBase" id="RU000577"/>
    </source>
</evidence>
<dbReference type="Gene3D" id="3.40.50.300">
    <property type="entry name" value="P-loop containing nucleotide triphosphate hydrolases"/>
    <property type="match status" value="1"/>
</dbReference>
<dbReference type="Gene3D" id="3.30.300.180">
    <property type="match status" value="1"/>
</dbReference>
<evidence type="ECO:0000256" key="6">
    <source>
        <dbReference type="ARBA" id="ARBA00023121"/>
    </source>
</evidence>
<comment type="function">
    <text evidence="8 10">Plays an essential role in the initiation and regulation of chromosomal replication. ATP-DnaA binds to the origin of replication (oriC) to initiate formation of the DNA replication initiation complex once per cell cycle. Binds the DnaA box (a 9 base pair repeat at the origin) and separates the double-stranded (ds)DNA. Forms a right-handed helical filament on oriC DNA; dsDNA binds to the exterior of the filament while single-stranded (ss)DNA is stabiized in the filament's interior. The ATP-DnaA-oriC complex binds and stabilizes one strand of the AT-rich DNA unwinding element (DUE), permitting loading of DNA polymerase. After initiation quickly degrades to an ADP-DnaA complex that is not apt for DNA replication. Binds acidic phospholipids.</text>
</comment>
<dbReference type="Proteomes" id="UP000515819">
    <property type="component" value="Chromosome"/>
</dbReference>
<dbReference type="InterPro" id="IPR027417">
    <property type="entry name" value="P-loop_NTPase"/>
</dbReference>
<dbReference type="GO" id="GO:0006270">
    <property type="term" value="P:DNA replication initiation"/>
    <property type="evidence" value="ECO:0007669"/>
    <property type="project" value="UniProtKB-UniRule"/>
</dbReference>
<evidence type="ECO:0000256" key="3">
    <source>
        <dbReference type="ARBA" id="ARBA00022705"/>
    </source>
</evidence>
<dbReference type="SMART" id="SM00760">
    <property type="entry name" value="Bac_DnaA_C"/>
    <property type="match status" value="1"/>
</dbReference>
<dbReference type="InterPro" id="IPR010921">
    <property type="entry name" value="Trp_repressor/repl_initiator"/>
</dbReference>
<keyword evidence="4 8" id="KW-0547">Nucleotide-binding</keyword>
<dbReference type="CDD" id="cd06571">
    <property type="entry name" value="Bac_DnaA_C"/>
    <property type="match status" value="1"/>
</dbReference>
<feature type="domain" description="AAA+ ATPase" evidence="12">
    <location>
        <begin position="152"/>
        <end position="283"/>
    </location>
</feature>
<keyword evidence="7 8" id="KW-0238">DNA-binding</keyword>
<evidence type="ECO:0000256" key="9">
    <source>
        <dbReference type="NCBIfam" id="TIGR00362"/>
    </source>
</evidence>
<dbReference type="KEGG" id="wcp:H9Q76_00410"/>
<dbReference type="HAMAP" id="MF_00377">
    <property type="entry name" value="DnaA_bact"/>
    <property type="match status" value="1"/>
</dbReference>
<comment type="subunit">
    <text evidence="8">Oligomerizes as a right-handed, spiral filament on DNA at oriC.</text>
</comment>
<protein>
    <recommendedName>
        <fullName evidence="8 9">Chromosomal replication initiator protein DnaA</fullName>
    </recommendedName>
</protein>
<dbReference type="PRINTS" id="PR00051">
    <property type="entry name" value="DNAA"/>
</dbReference>